<dbReference type="Pfam" id="PF01883">
    <property type="entry name" value="FeS_assembly_P"/>
    <property type="match status" value="1"/>
</dbReference>
<accession>B9XGQ0</accession>
<evidence type="ECO:0000259" key="1">
    <source>
        <dbReference type="Pfam" id="PF01883"/>
    </source>
</evidence>
<proteinExistence type="predicted"/>
<dbReference type="NCBIfam" id="TIGR03406">
    <property type="entry name" value="FeS_long_SufT"/>
    <property type="match status" value="1"/>
</dbReference>
<dbReference type="InterPro" id="IPR002744">
    <property type="entry name" value="MIP18-like"/>
</dbReference>
<dbReference type="RefSeq" id="WP_007414996.1">
    <property type="nucleotide sequence ID" value="NZ_ABOX02000012.1"/>
</dbReference>
<sequence length="182" mass="19345">MHNVTSVELTRDCEAVQIPVGTTVTLPSGTPVDITQTLGGTFTIHARGGLFRVASKDADALGLQNDSQAAPASPETQGSVDEKLVWETLRSCYDPEIPVNIVDLGLVYDLHIEPMTSGNSLVSVKMTLTAPGCGMGGVIAGDAQQKILNLPGVEEAVVEIVWDPPWHQSMITEQGRKILGLE</sequence>
<feature type="domain" description="MIP18 family-like" evidence="1">
    <location>
        <begin position="85"/>
        <end position="156"/>
    </location>
</feature>
<dbReference type="EMBL" id="ABOX02000012">
    <property type="protein sequence ID" value="EEF61101.1"/>
    <property type="molecule type" value="Genomic_DNA"/>
</dbReference>
<dbReference type="OrthoDB" id="9805360at2"/>
<evidence type="ECO:0000313" key="3">
    <source>
        <dbReference type="Proteomes" id="UP000003688"/>
    </source>
</evidence>
<dbReference type="Gene3D" id="3.30.300.130">
    <property type="entry name" value="Fe-S cluster assembly (FSCA)"/>
    <property type="match status" value="1"/>
</dbReference>
<dbReference type="STRING" id="320771.Cflav_PD3818"/>
<comment type="caution">
    <text evidence="2">The sequence shown here is derived from an EMBL/GenBank/DDBJ whole genome shotgun (WGS) entry which is preliminary data.</text>
</comment>
<name>B9XGQ0_PEDPL</name>
<gene>
    <name evidence="2" type="ORF">Cflav_PD3818</name>
</gene>
<dbReference type="InterPro" id="IPR052339">
    <property type="entry name" value="Fe-S_Maturation_MIP18"/>
</dbReference>
<dbReference type="Proteomes" id="UP000003688">
    <property type="component" value="Unassembled WGS sequence"/>
</dbReference>
<protein>
    <submittedName>
        <fullName evidence="2">FeS assembly SUF system protein SufT</fullName>
    </submittedName>
</protein>
<keyword evidence="3" id="KW-1185">Reference proteome</keyword>
<dbReference type="InterPro" id="IPR017776">
    <property type="entry name" value="FeS_assembly_SufT_put"/>
</dbReference>
<dbReference type="AlphaFoldDB" id="B9XGQ0"/>
<dbReference type="PANTHER" id="PTHR42831:SF1">
    <property type="entry name" value="FE-S PROTEIN MATURATION AUXILIARY FACTOR YITW"/>
    <property type="match status" value="1"/>
</dbReference>
<dbReference type="InterPro" id="IPR034904">
    <property type="entry name" value="FSCA_dom_sf"/>
</dbReference>
<reference evidence="2 3" key="1">
    <citation type="journal article" date="2011" name="J. Bacteriol.">
        <title>Genome sequence of 'Pedosphaera parvula' Ellin514, an aerobic Verrucomicrobial isolate from pasture soil.</title>
        <authorList>
            <person name="Kant R."/>
            <person name="van Passel M.W."/>
            <person name="Sangwan P."/>
            <person name="Palva A."/>
            <person name="Lucas S."/>
            <person name="Copeland A."/>
            <person name="Lapidus A."/>
            <person name="Glavina Del Rio T."/>
            <person name="Dalin E."/>
            <person name="Tice H."/>
            <person name="Bruce D."/>
            <person name="Goodwin L."/>
            <person name="Pitluck S."/>
            <person name="Chertkov O."/>
            <person name="Larimer F.W."/>
            <person name="Land M.L."/>
            <person name="Hauser L."/>
            <person name="Brettin T.S."/>
            <person name="Detter J.C."/>
            <person name="Han S."/>
            <person name="de Vos W.M."/>
            <person name="Janssen P.H."/>
            <person name="Smidt H."/>
        </authorList>
    </citation>
    <scope>NUCLEOTIDE SEQUENCE [LARGE SCALE GENOMIC DNA]</scope>
    <source>
        <strain evidence="2 3">Ellin514</strain>
    </source>
</reference>
<organism evidence="2 3">
    <name type="scientific">Pedosphaera parvula (strain Ellin514)</name>
    <dbReference type="NCBI Taxonomy" id="320771"/>
    <lineage>
        <taxon>Bacteria</taxon>
        <taxon>Pseudomonadati</taxon>
        <taxon>Verrucomicrobiota</taxon>
        <taxon>Pedosphaerae</taxon>
        <taxon>Pedosphaerales</taxon>
        <taxon>Pedosphaeraceae</taxon>
        <taxon>Pedosphaera</taxon>
    </lineage>
</organism>
<dbReference type="PANTHER" id="PTHR42831">
    <property type="entry name" value="FE-S PROTEIN MATURATION AUXILIARY FACTOR YITW"/>
    <property type="match status" value="1"/>
</dbReference>
<evidence type="ECO:0000313" key="2">
    <source>
        <dbReference type="EMBL" id="EEF61101.1"/>
    </source>
</evidence>
<dbReference type="SUPFAM" id="SSF117916">
    <property type="entry name" value="Fe-S cluster assembly (FSCA) domain-like"/>
    <property type="match status" value="1"/>
</dbReference>